<dbReference type="RefSeq" id="WP_158242544.1">
    <property type="nucleotide sequence ID" value="NZ_JACJHR010000073.1"/>
</dbReference>
<evidence type="ECO:0000313" key="2">
    <source>
        <dbReference type="EMBL" id="PKV95942.1"/>
    </source>
</evidence>
<gene>
    <name evidence="2" type="ORF">ATK30_6877</name>
    <name evidence="1" type="ORF">H5411_35640</name>
</gene>
<evidence type="ECO:0000313" key="3">
    <source>
        <dbReference type="Proteomes" id="UP000233750"/>
    </source>
</evidence>
<reference evidence="2 3" key="1">
    <citation type="submission" date="2017-12" db="EMBL/GenBank/DDBJ databases">
        <title>Sequencing the genomes of 1000 Actinobacteria strains.</title>
        <authorList>
            <person name="Klenk H.-P."/>
        </authorList>
    </citation>
    <scope>NUCLEOTIDE SEQUENCE [LARGE SCALE GENOMIC DNA]</scope>
    <source>
        <strain evidence="2 3">DSM 45165</strain>
    </source>
</reference>
<proteinExistence type="predicted"/>
<accession>A0A2N3WQ13</accession>
<evidence type="ECO:0000313" key="1">
    <source>
        <dbReference type="EMBL" id="MBB2504464.1"/>
    </source>
</evidence>
<protein>
    <submittedName>
        <fullName evidence="2">Uncharacterized protein</fullName>
    </submittedName>
</protein>
<dbReference type="EMBL" id="JACJHR010000073">
    <property type="protein sequence ID" value="MBB2504464.1"/>
    <property type="molecule type" value="Genomic_DNA"/>
</dbReference>
<comment type="caution">
    <text evidence="2">The sequence shown here is derived from an EMBL/GenBank/DDBJ whole genome shotgun (WGS) entry which is preliminary data.</text>
</comment>
<organism evidence="2 3">
    <name type="scientific">Amycolatopsis echigonensis</name>
    <dbReference type="NCBI Taxonomy" id="2576905"/>
    <lineage>
        <taxon>Bacteria</taxon>
        <taxon>Bacillati</taxon>
        <taxon>Actinomycetota</taxon>
        <taxon>Actinomycetes</taxon>
        <taxon>Pseudonocardiales</taxon>
        <taxon>Pseudonocardiaceae</taxon>
        <taxon>Amycolatopsis</taxon>
    </lineage>
</organism>
<dbReference type="AlphaFoldDB" id="A0A2N3WQ13"/>
<dbReference type="Proteomes" id="UP000233750">
    <property type="component" value="Unassembled WGS sequence"/>
</dbReference>
<dbReference type="EMBL" id="PJMY01000003">
    <property type="protein sequence ID" value="PKV95942.1"/>
    <property type="molecule type" value="Genomic_DNA"/>
</dbReference>
<name>A0A2N3WQ13_9PSEU</name>
<dbReference type="Proteomes" id="UP000550260">
    <property type="component" value="Unassembled WGS sequence"/>
</dbReference>
<accession>A0A8E2B778</accession>
<keyword evidence="3" id="KW-1185">Reference proteome</keyword>
<evidence type="ECO:0000313" key="4">
    <source>
        <dbReference type="Proteomes" id="UP000550260"/>
    </source>
</evidence>
<reference evidence="1 4" key="2">
    <citation type="submission" date="2020-08" db="EMBL/GenBank/DDBJ databases">
        <title>Amycolatopsis echigonensis JCM 21831.</title>
        <authorList>
            <person name="Tedsree N."/>
            <person name="Kuncharoen N."/>
            <person name="Likhitwitayawuid K."/>
            <person name="Tanasupawat S."/>
        </authorList>
    </citation>
    <scope>NUCLEOTIDE SEQUENCE [LARGE SCALE GENOMIC DNA]</scope>
    <source>
        <strain evidence="1 4">JCM 21831</strain>
    </source>
</reference>
<sequence>MTSEFVRELKRGIAAAQQALDDAGEEEAEGHRERLAELREIAHQNDVDLREPDR</sequence>